<dbReference type="STRING" id="550540.Fbal_1419"/>
<evidence type="ECO:0000313" key="7">
    <source>
        <dbReference type="Proteomes" id="UP000006683"/>
    </source>
</evidence>
<accession>E1SND9</accession>
<keyword evidence="4 6" id="KW-0238">DNA-binding</keyword>
<protein>
    <submittedName>
        <fullName evidence="6">Histone family protein DNA-binding protein</fullName>
    </submittedName>
</protein>
<dbReference type="HOGENOM" id="CLU_105066_3_1_6"/>
<dbReference type="EMBL" id="CP002209">
    <property type="protein sequence ID" value="ADN75623.1"/>
    <property type="molecule type" value="Genomic_DNA"/>
</dbReference>
<dbReference type="InterPro" id="IPR000119">
    <property type="entry name" value="Hist_DNA-bd"/>
</dbReference>
<dbReference type="Pfam" id="PF00216">
    <property type="entry name" value="Bac_DNA_binding"/>
    <property type="match status" value="1"/>
</dbReference>
<dbReference type="GO" id="GO:0030261">
    <property type="term" value="P:chromosome condensation"/>
    <property type="evidence" value="ECO:0007669"/>
    <property type="project" value="UniProtKB-KW"/>
</dbReference>
<gene>
    <name evidence="6" type="ordered locus">Fbal_1419</name>
</gene>
<keyword evidence="3" id="KW-0226">DNA condensation</keyword>
<comment type="function">
    <text evidence="1">Histone-like DNA-binding protein which is capable of wrapping DNA to stabilize it, and thus to prevent its denaturation under extreme environmental conditions.</text>
</comment>
<dbReference type="OrthoDB" id="6710515at2"/>
<evidence type="ECO:0000256" key="5">
    <source>
        <dbReference type="RuleBase" id="RU003939"/>
    </source>
</evidence>
<dbReference type="PANTHER" id="PTHR33175:SF12">
    <property type="entry name" value="DNA-BINDING PROTEIN HU-ALPHA"/>
    <property type="match status" value="1"/>
</dbReference>
<dbReference type="GO" id="GO:0003677">
    <property type="term" value="F:DNA binding"/>
    <property type="evidence" value="ECO:0007669"/>
    <property type="project" value="UniProtKB-KW"/>
</dbReference>
<dbReference type="SMART" id="SM00411">
    <property type="entry name" value="BHL"/>
    <property type="match status" value="1"/>
</dbReference>
<dbReference type="GO" id="GO:0030527">
    <property type="term" value="F:structural constituent of chromatin"/>
    <property type="evidence" value="ECO:0007669"/>
    <property type="project" value="InterPro"/>
</dbReference>
<evidence type="ECO:0000256" key="1">
    <source>
        <dbReference type="ARBA" id="ARBA00003819"/>
    </source>
</evidence>
<dbReference type="CDD" id="cd13831">
    <property type="entry name" value="HU"/>
    <property type="match status" value="1"/>
</dbReference>
<evidence type="ECO:0000256" key="3">
    <source>
        <dbReference type="ARBA" id="ARBA00023067"/>
    </source>
</evidence>
<proteinExistence type="inferred from homology"/>
<dbReference type="SUPFAM" id="SSF47729">
    <property type="entry name" value="IHF-like DNA-binding proteins"/>
    <property type="match status" value="1"/>
</dbReference>
<dbReference type="Gene3D" id="4.10.520.10">
    <property type="entry name" value="IHF-like DNA-binding proteins"/>
    <property type="match status" value="1"/>
</dbReference>
<name>E1SND9_FERBD</name>
<dbReference type="eggNOG" id="COG0776">
    <property type="taxonomic scope" value="Bacteria"/>
</dbReference>
<organism evidence="6 7">
    <name type="scientific">Ferrimonas balearica (strain DSM 9799 / CCM 4581 / KCTC 23876 / PAT)</name>
    <dbReference type="NCBI Taxonomy" id="550540"/>
    <lineage>
        <taxon>Bacteria</taxon>
        <taxon>Pseudomonadati</taxon>
        <taxon>Pseudomonadota</taxon>
        <taxon>Gammaproteobacteria</taxon>
        <taxon>Alteromonadales</taxon>
        <taxon>Ferrimonadaceae</taxon>
        <taxon>Ferrimonas</taxon>
    </lineage>
</organism>
<evidence type="ECO:0000256" key="4">
    <source>
        <dbReference type="ARBA" id="ARBA00023125"/>
    </source>
</evidence>
<dbReference type="GO" id="GO:0005829">
    <property type="term" value="C:cytosol"/>
    <property type="evidence" value="ECO:0007669"/>
    <property type="project" value="TreeGrafter"/>
</dbReference>
<comment type="similarity">
    <text evidence="2 5">Belongs to the bacterial histone-like protein family.</text>
</comment>
<dbReference type="GeneID" id="67181638"/>
<keyword evidence="7" id="KW-1185">Reference proteome</keyword>
<evidence type="ECO:0000313" key="6">
    <source>
        <dbReference type="EMBL" id="ADN75623.1"/>
    </source>
</evidence>
<dbReference type="KEGG" id="fbl:Fbal_1419"/>
<dbReference type="RefSeq" id="WP_013344929.1">
    <property type="nucleotide sequence ID" value="NC_014541.1"/>
</dbReference>
<dbReference type="InterPro" id="IPR010992">
    <property type="entry name" value="IHF-like_DNA-bd_dom_sf"/>
</dbReference>
<dbReference type="Proteomes" id="UP000006683">
    <property type="component" value="Chromosome"/>
</dbReference>
<reference evidence="6 7" key="1">
    <citation type="journal article" date="2010" name="Stand. Genomic Sci.">
        <title>Complete genome sequence of Ferrimonas balearica type strain (PAT).</title>
        <authorList>
            <person name="Nolan M."/>
            <person name="Sikorski J."/>
            <person name="Davenport K."/>
            <person name="Lucas S."/>
            <person name="Glavina Del Rio T."/>
            <person name="Tice H."/>
            <person name="Cheng J."/>
            <person name="Goodwin L."/>
            <person name="Pitluck S."/>
            <person name="Liolios K."/>
            <person name="Ivanova N."/>
            <person name="Mavromatis K."/>
            <person name="Ovchinnikova G."/>
            <person name="Pati A."/>
            <person name="Chen A."/>
            <person name="Palaniappan K."/>
            <person name="Land M."/>
            <person name="Hauser L."/>
            <person name="Chang Y."/>
            <person name="Jeffries C."/>
            <person name="Tapia R."/>
            <person name="Brettin T."/>
            <person name="Detter J."/>
            <person name="Han C."/>
            <person name="Yasawong M."/>
            <person name="Rohde M."/>
            <person name="Tindall B."/>
            <person name="Goker M."/>
            <person name="Woyke T."/>
            <person name="Bristow J."/>
            <person name="Eisen J."/>
            <person name="Markowitz V."/>
            <person name="Hugenholtz P."/>
            <person name="Kyrpides N."/>
            <person name="Klenk H."/>
            <person name="Lapidus A."/>
        </authorList>
    </citation>
    <scope>NUCLEOTIDE SEQUENCE [LARGE SCALE GENOMIC DNA]</scope>
    <source>
        <strain evidence="7">DSM 9799 / CCM 4581 / KCTC 23876 / PAT</strain>
    </source>
</reference>
<dbReference type="PANTHER" id="PTHR33175">
    <property type="entry name" value="DNA-BINDING PROTEIN HU"/>
    <property type="match status" value="1"/>
</dbReference>
<evidence type="ECO:0000256" key="2">
    <source>
        <dbReference type="ARBA" id="ARBA00010529"/>
    </source>
</evidence>
<dbReference type="PRINTS" id="PR01727">
    <property type="entry name" value="DNABINDINGHU"/>
</dbReference>
<dbReference type="AlphaFoldDB" id="E1SND9"/>
<sequence length="93" mass="10312">MNRQQLIKRMAELSEMSQAECKRVLAALENTIAQALHEGETVYLPPLGVFEVRHHLPRTGRNPQTGETIEIPLRTVPAFKAAAPLKKAVAEQA</sequence>